<dbReference type="Pfam" id="PF01973">
    <property type="entry name" value="MptE-like"/>
    <property type="match status" value="1"/>
</dbReference>
<feature type="domain" description="6-hydroxymethylpterin diphosphokinase MptE-like" evidence="1">
    <location>
        <begin position="292"/>
        <end position="445"/>
    </location>
</feature>
<gene>
    <name evidence="3" type="ORF">NCTC13093_01760</name>
</gene>
<keyword evidence="4" id="KW-1185">Reference proteome</keyword>
<organism evidence="3 4">
    <name type="scientific">Anaerobiospirillum thomasii</name>
    <dbReference type="NCBI Taxonomy" id="179995"/>
    <lineage>
        <taxon>Bacteria</taxon>
        <taxon>Pseudomonadati</taxon>
        <taxon>Pseudomonadota</taxon>
        <taxon>Gammaproteobacteria</taxon>
        <taxon>Aeromonadales</taxon>
        <taxon>Succinivibrionaceae</taxon>
        <taxon>Anaerobiospirillum</taxon>
    </lineage>
</organism>
<proteinExistence type="predicted"/>
<name>A0A2X0VLK3_9GAMM</name>
<dbReference type="Gene3D" id="3.90.1480.10">
    <property type="entry name" value="Alpha-2,3-sialyltransferase"/>
    <property type="match status" value="1"/>
</dbReference>
<evidence type="ECO:0000313" key="3">
    <source>
        <dbReference type="EMBL" id="SPT70348.1"/>
    </source>
</evidence>
<dbReference type="AlphaFoldDB" id="A0A2X0VLK3"/>
<dbReference type="EMBL" id="UAPV01000001">
    <property type="protein sequence ID" value="SPT70348.1"/>
    <property type="molecule type" value="Genomic_DNA"/>
</dbReference>
<evidence type="ECO:0000259" key="2">
    <source>
        <dbReference type="Pfam" id="PF20157"/>
    </source>
</evidence>
<dbReference type="Pfam" id="PF20157">
    <property type="entry name" value="Maf_flag10_N"/>
    <property type="match status" value="1"/>
</dbReference>
<sequence length="719" mass="81418">MSLNHNSIGAECGSALTQEAVFRRFDNNLKAFKEHASYLYLLLENYKVKRQFELVQAEDLSLNLRFLDDGSLFYTANTPYKTCSEQLDSLTQSLVYDDLEYSHIDDNFGQIHHRYANEAIAYLKEHAQSLRVQDLYAMPHCVLFGCALGYMPLMLLERFDIRSLVIVENNIDIFYASLFTIDYASIFLHMQKNNAQLHFIINADVHKAFRELYTFYNDYGFFLSAFKCVIATGINNDIKLLIDSLYNSSSNLLSSAGFFDDLLFGYSHGIACINKQSSLIRNDVCLKGDIASLKIFVIGNGPSLEKDIAFIRANQDKALIVACGTALESLYNLGVKADFYVVTERPDYTAAMLDIFKGTNYLDDIVLLSANMLHPDNLDYFEHRLIFVKEDEGLGTVLKADEGLHRIFDNWAGVNYINPLVGNAALACILKLGFKEIYLFGLDNGSRAQTQNHASSSKIYNGSYKINKLKRYDVPLMAEGNFGGQIFSNSLYITSKENMQRSLSLHAEALCINCSDGILIDGALGRHSSDLDFTDEQVIDKKAVIEQILFDMSFKAHIDESDLNRVFDKNKFNQLCDTIITLLDTKAASRNELFYVISRISEFLGRMSLGSDALYAIVLNGSSQFFFYMATKALYKVKNEQEALEHSGKVIGIYKNFLQDCKYLFSFMPNYIENEHLKLTGNKIGLDHDGSAAPRNFRAFKLFNGPVDPLDKAFVKRYE</sequence>
<accession>A0A2X0VLK3</accession>
<dbReference type="InterPro" id="IPR002826">
    <property type="entry name" value="MptE-like"/>
</dbReference>
<evidence type="ECO:0000313" key="4">
    <source>
        <dbReference type="Proteomes" id="UP000250086"/>
    </source>
</evidence>
<reference evidence="3 4" key="1">
    <citation type="submission" date="2018-06" db="EMBL/GenBank/DDBJ databases">
        <authorList>
            <consortium name="Pathogen Informatics"/>
            <person name="Doyle S."/>
        </authorList>
    </citation>
    <scope>NUCLEOTIDE SEQUENCE [LARGE SCALE GENOMIC DNA]</scope>
    <source>
        <strain evidence="3 4">NCTC13093</strain>
    </source>
</reference>
<evidence type="ECO:0000259" key="1">
    <source>
        <dbReference type="Pfam" id="PF01973"/>
    </source>
</evidence>
<dbReference type="RefSeq" id="WP_113744434.1">
    <property type="nucleotide sequence ID" value="NZ_UAPV01000001.1"/>
</dbReference>
<dbReference type="PANTHER" id="PTHR41786">
    <property type="entry name" value="MOTILITY ACCESSORY FACTOR MAF"/>
    <property type="match status" value="1"/>
</dbReference>
<dbReference type="Proteomes" id="UP000250086">
    <property type="component" value="Unassembled WGS sequence"/>
</dbReference>
<dbReference type="InterPro" id="IPR045376">
    <property type="entry name" value="Maf_N"/>
</dbReference>
<dbReference type="PANTHER" id="PTHR41786:SF1">
    <property type="entry name" value="6-HYDROXYMETHYLPTERIN DIPHOSPHOKINASE MPTE-LIKE DOMAIN-CONTAINING PROTEIN"/>
    <property type="match status" value="1"/>
</dbReference>
<feature type="domain" description="Glycosyltransferase Maf N-terminal" evidence="2">
    <location>
        <begin position="24"/>
        <end position="223"/>
    </location>
</feature>
<protein>
    <submittedName>
        <fullName evidence="3">Uncharacterized protein conserved in bacteria</fullName>
    </submittedName>
</protein>